<evidence type="ECO:0000313" key="9">
    <source>
        <dbReference type="Proteomes" id="UP000694388"/>
    </source>
</evidence>
<organism evidence="8 9">
    <name type="scientific">Eptatretus burgeri</name>
    <name type="common">Inshore hagfish</name>
    <dbReference type="NCBI Taxonomy" id="7764"/>
    <lineage>
        <taxon>Eukaryota</taxon>
        <taxon>Metazoa</taxon>
        <taxon>Chordata</taxon>
        <taxon>Craniata</taxon>
        <taxon>Vertebrata</taxon>
        <taxon>Cyclostomata</taxon>
        <taxon>Myxini</taxon>
        <taxon>Myxiniformes</taxon>
        <taxon>Myxinidae</taxon>
        <taxon>Eptatretinae</taxon>
        <taxon>Eptatretus</taxon>
    </lineage>
</organism>
<evidence type="ECO:0000256" key="4">
    <source>
        <dbReference type="ARBA" id="ARBA00039081"/>
    </source>
</evidence>
<dbReference type="PANTHER" id="PTHR46098:SF1">
    <property type="entry name" value="TRNA (CYTOSINE(38)-C(5))-METHYLTRANSFERASE"/>
    <property type="match status" value="1"/>
</dbReference>
<evidence type="ECO:0000256" key="1">
    <source>
        <dbReference type="ARBA" id="ARBA00022603"/>
    </source>
</evidence>
<dbReference type="SUPFAM" id="SSF53335">
    <property type="entry name" value="S-adenosyl-L-methionine-dependent methyltransferases"/>
    <property type="match status" value="1"/>
</dbReference>
<dbReference type="Pfam" id="PF00145">
    <property type="entry name" value="DNA_methylase"/>
    <property type="match status" value="1"/>
</dbReference>
<dbReference type="InterPro" id="IPR001525">
    <property type="entry name" value="C5_MeTfrase"/>
</dbReference>
<dbReference type="GeneTree" id="ENSGT00390000016416"/>
<keyword evidence="2" id="KW-0808">Transferase</keyword>
<proteinExistence type="predicted"/>
<evidence type="ECO:0000256" key="7">
    <source>
        <dbReference type="SAM" id="MobiDB-lite"/>
    </source>
</evidence>
<evidence type="ECO:0000256" key="5">
    <source>
        <dbReference type="ARBA" id="ARBA00039681"/>
    </source>
</evidence>
<evidence type="ECO:0000256" key="6">
    <source>
        <dbReference type="ARBA" id="ARBA00042810"/>
    </source>
</evidence>
<dbReference type="PANTHER" id="PTHR46098">
    <property type="entry name" value="TRNA (CYTOSINE(38)-C(5))-METHYLTRANSFERASE"/>
    <property type="match status" value="1"/>
</dbReference>
<keyword evidence="1" id="KW-0489">Methyltransferase</keyword>
<dbReference type="GO" id="GO:0032259">
    <property type="term" value="P:methylation"/>
    <property type="evidence" value="ECO:0007669"/>
    <property type="project" value="UniProtKB-KW"/>
</dbReference>
<keyword evidence="9" id="KW-1185">Reference proteome</keyword>
<reference evidence="8" key="1">
    <citation type="submission" date="2025-08" db="UniProtKB">
        <authorList>
            <consortium name="Ensembl"/>
        </authorList>
    </citation>
    <scope>IDENTIFICATION</scope>
</reference>
<dbReference type="Proteomes" id="UP000694388">
    <property type="component" value="Unplaced"/>
</dbReference>
<dbReference type="Ensembl" id="ENSEBUT00000015807.1">
    <property type="protein sequence ID" value="ENSEBUP00000015231.1"/>
    <property type="gene ID" value="ENSEBUG00000009598.1"/>
</dbReference>
<dbReference type="InterPro" id="IPR031303">
    <property type="entry name" value="C5_meth_CS"/>
</dbReference>
<evidence type="ECO:0000256" key="2">
    <source>
        <dbReference type="ARBA" id="ARBA00022679"/>
    </source>
</evidence>
<dbReference type="GO" id="GO:0005634">
    <property type="term" value="C:nucleus"/>
    <property type="evidence" value="ECO:0007669"/>
    <property type="project" value="TreeGrafter"/>
</dbReference>
<dbReference type="GO" id="GO:0008168">
    <property type="term" value="F:methyltransferase activity"/>
    <property type="evidence" value="ECO:0007669"/>
    <property type="project" value="UniProtKB-KW"/>
</dbReference>
<feature type="region of interest" description="Disordered" evidence="7">
    <location>
        <begin position="303"/>
        <end position="323"/>
    </location>
</feature>
<protein>
    <recommendedName>
        <fullName evidence="5">tRNA (cytosine(38)-C(5))-methyltransferase</fullName>
        <ecNumber evidence="4">2.1.1.204</ecNumber>
    </recommendedName>
    <alternativeName>
        <fullName evidence="6">DNA (cytosine-5)-methyltransferase-like protein 2</fullName>
    </alternativeName>
</protein>
<dbReference type="SMR" id="A0A8C4QGR0"/>
<evidence type="ECO:0000256" key="3">
    <source>
        <dbReference type="ARBA" id="ARBA00022691"/>
    </source>
</evidence>
<dbReference type="InterPro" id="IPR029063">
    <property type="entry name" value="SAM-dependent_MTases_sf"/>
</dbReference>
<accession>A0A8C4QGR0</accession>
<reference evidence="8" key="2">
    <citation type="submission" date="2025-09" db="UniProtKB">
        <authorList>
            <consortium name="Ensembl"/>
        </authorList>
    </citation>
    <scope>IDENTIFICATION</scope>
</reference>
<feature type="compositionally biased region" description="Basic and acidic residues" evidence="7">
    <location>
        <begin position="311"/>
        <end position="323"/>
    </location>
</feature>
<evidence type="ECO:0000313" key="8">
    <source>
        <dbReference type="Ensembl" id="ENSEBUP00000015231.1"/>
    </source>
</evidence>
<dbReference type="InterPro" id="IPR050750">
    <property type="entry name" value="C5-MTase"/>
</dbReference>
<dbReference type="EC" id="2.1.1.204" evidence="4"/>
<sequence length="323" mass="36944">MGCRSCQVGVPNSRLRYFLLGLLRPRVFTFPASPQILQAFPPSRVDNDLVESDRDPIAGTGHSSHCEISTKGKNCIDKPGCSESTVLVEQQNDTALTLEKREPTGSETFNRPCSHSVALYKHETQLDLERKRKQEENTHIRPLLEFLDGGDKERGIEEDREENKQQYDGAESLLVPDKVLLRYGDILDIVRPDNRRSMCFTKGYVHYVEGTGSVLQMADNIQLQDVFEGIDHLAEETRIARLRSLRLRYFSPSEISRLHGFFPTFRFPKDVTYRQRYRLLGNSLNVHLVAQLLQLLLNHGEEPCSPPAQRTTEKGKSYTRKLE</sequence>
<dbReference type="PROSITE" id="PS00095">
    <property type="entry name" value="C5_MTASE_2"/>
    <property type="match status" value="1"/>
</dbReference>
<name>A0A8C4QGR0_EPTBU</name>
<keyword evidence="3" id="KW-0949">S-adenosyl-L-methionine</keyword>
<dbReference type="Gene3D" id="3.90.120.10">
    <property type="entry name" value="DNA Methylase, subunit A, domain 2"/>
    <property type="match status" value="1"/>
</dbReference>
<dbReference type="AlphaFoldDB" id="A0A8C4QGR0"/>